<sequence>MCAKCWHKARLVAEILRNERAFPVALTEFSDQPVADVALKVFKTCRACDIRPRPRRETKSRMQKNLLLLGLKRFDRKLLVTAITLYSYCTEKTANVFDALLDNGKKMAARSFLLKEASQWPGDAS</sequence>
<dbReference type="Proteomes" id="UP001159363">
    <property type="component" value="Chromosome 9"/>
</dbReference>
<comment type="caution">
    <text evidence="1">The sequence shown here is derived from an EMBL/GenBank/DDBJ whole genome shotgun (WGS) entry which is preliminary data.</text>
</comment>
<evidence type="ECO:0000313" key="1">
    <source>
        <dbReference type="EMBL" id="KAJ8873651.1"/>
    </source>
</evidence>
<keyword evidence="2" id="KW-1185">Reference proteome</keyword>
<proteinExistence type="predicted"/>
<accession>A0ABQ9GNQ8</accession>
<organism evidence="1 2">
    <name type="scientific">Dryococelus australis</name>
    <dbReference type="NCBI Taxonomy" id="614101"/>
    <lineage>
        <taxon>Eukaryota</taxon>
        <taxon>Metazoa</taxon>
        <taxon>Ecdysozoa</taxon>
        <taxon>Arthropoda</taxon>
        <taxon>Hexapoda</taxon>
        <taxon>Insecta</taxon>
        <taxon>Pterygota</taxon>
        <taxon>Neoptera</taxon>
        <taxon>Polyneoptera</taxon>
        <taxon>Phasmatodea</taxon>
        <taxon>Verophasmatodea</taxon>
        <taxon>Anareolatae</taxon>
        <taxon>Phasmatidae</taxon>
        <taxon>Eurycanthinae</taxon>
        <taxon>Dryococelus</taxon>
    </lineage>
</organism>
<gene>
    <name evidence="1" type="ORF">PR048_024476</name>
</gene>
<protein>
    <submittedName>
        <fullName evidence="1">Uncharacterized protein</fullName>
    </submittedName>
</protein>
<name>A0ABQ9GNQ8_9NEOP</name>
<dbReference type="EMBL" id="JARBHB010000010">
    <property type="protein sequence ID" value="KAJ8873651.1"/>
    <property type="molecule type" value="Genomic_DNA"/>
</dbReference>
<reference evidence="1 2" key="1">
    <citation type="submission" date="2023-02" db="EMBL/GenBank/DDBJ databases">
        <title>LHISI_Scaffold_Assembly.</title>
        <authorList>
            <person name="Stuart O.P."/>
            <person name="Cleave R."/>
            <person name="Magrath M.J.L."/>
            <person name="Mikheyev A.S."/>
        </authorList>
    </citation>
    <scope>NUCLEOTIDE SEQUENCE [LARGE SCALE GENOMIC DNA]</scope>
    <source>
        <strain evidence="1">Daus_M_001</strain>
        <tissue evidence="1">Leg muscle</tissue>
    </source>
</reference>
<evidence type="ECO:0000313" key="2">
    <source>
        <dbReference type="Proteomes" id="UP001159363"/>
    </source>
</evidence>